<dbReference type="GO" id="GO:0000978">
    <property type="term" value="F:RNA polymerase II cis-regulatory region sequence-specific DNA binding"/>
    <property type="evidence" value="ECO:0007669"/>
    <property type="project" value="TreeGrafter"/>
</dbReference>
<dbReference type="CDD" id="cd11387">
    <property type="entry name" value="bHLHzip_USF_MITF"/>
    <property type="match status" value="1"/>
</dbReference>
<dbReference type="AlphaFoldDB" id="A0A9W8B0Q2"/>
<feature type="compositionally biased region" description="Polar residues" evidence="6">
    <location>
        <begin position="216"/>
        <end position="278"/>
    </location>
</feature>
<evidence type="ECO:0000313" key="8">
    <source>
        <dbReference type="EMBL" id="KAJ1977632.1"/>
    </source>
</evidence>
<evidence type="ECO:0000256" key="2">
    <source>
        <dbReference type="ARBA" id="ARBA00023015"/>
    </source>
</evidence>
<dbReference type="SMART" id="SM00353">
    <property type="entry name" value="HLH"/>
    <property type="match status" value="1"/>
</dbReference>
<proteinExistence type="predicted"/>
<keyword evidence="5" id="KW-0539">Nucleus</keyword>
<dbReference type="Proteomes" id="UP001151582">
    <property type="component" value="Unassembled WGS sequence"/>
</dbReference>
<dbReference type="PANTHER" id="PTHR45776">
    <property type="entry name" value="MIP04163P"/>
    <property type="match status" value="1"/>
</dbReference>
<dbReference type="GO" id="GO:0005634">
    <property type="term" value="C:nucleus"/>
    <property type="evidence" value="ECO:0007669"/>
    <property type="project" value="UniProtKB-SubCell"/>
</dbReference>
<feature type="compositionally biased region" description="Polar residues" evidence="6">
    <location>
        <begin position="351"/>
        <end position="370"/>
    </location>
</feature>
<keyword evidence="9" id="KW-1185">Reference proteome</keyword>
<keyword evidence="3" id="KW-0238">DNA-binding</keyword>
<comment type="subcellular location">
    <subcellularLocation>
        <location evidence="1">Nucleus</location>
    </subcellularLocation>
</comment>
<dbReference type="GO" id="GO:0000981">
    <property type="term" value="F:DNA-binding transcription factor activity, RNA polymerase II-specific"/>
    <property type="evidence" value="ECO:0007669"/>
    <property type="project" value="TreeGrafter"/>
</dbReference>
<feature type="region of interest" description="Disordered" evidence="6">
    <location>
        <begin position="188"/>
        <end position="281"/>
    </location>
</feature>
<dbReference type="Pfam" id="PF00010">
    <property type="entry name" value="HLH"/>
    <property type="match status" value="1"/>
</dbReference>
<name>A0A9W8B0Q2_9FUNG</name>
<organism evidence="8 9">
    <name type="scientific">Dimargaris verticillata</name>
    <dbReference type="NCBI Taxonomy" id="2761393"/>
    <lineage>
        <taxon>Eukaryota</taxon>
        <taxon>Fungi</taxon>
        <taxon>Fungi incertae sedis</taxon>
        <taxon>Zoopagomycota</taxon>
        <taxon>Kickxellomycotina</taxon>
        <taxon>Dimargaritomycetes</taxon>
        <taxon>Dimargaritales</taxon>
        <taxon>Dimargaritaceae</taxon>
        <taxon>Dimargaris</taxon>
    </lineage>
</organism>
<dbReference type="SUPFAM" id="SSF47459">
    <property type="entry name" value="HLH, helix-loop-helix DNA-binding domain"/>
    <property type="match status" value="1"/>
</dbReference>
<gene>
    <name evidence="8" type="ORF">H4R34_003509</name>
</gene>
<dbReference type="OrthoDB" id="690068at2759"/>
<accession>A0A9W8B0Q2</accession>
<evidence type="ECO:0000313" key="9">
    <source>
        <dbReference type="Proteomes" id="UP001151582"/>
    </source>
</evidence>
<keyword evidence="4" id="KW-0804">Transcription</keyword>
<keyword evidence="2" id="KW-0805">Transcription regulation</keyword>
<dbReference type="EMBL" id="JANBQB010000333">
    <property type="protein sequence ID" value="KAJ1977632.1"/>
    <property type="molecule type" value="Genomic_DNA"/>
</dbReference>
<sequence>MSHPAPAASETLVHMDMEPTAMNQQAFQALSSVTAPNTRCSSPVLRAEDDHMSDGGEYPANKPLFLNFTSDLAPFNSSKRQKTRKNNVYRVSGINILNRNSVDSKTAMERLQKRRENHNFVERRRRDNINQTITELAAAIPNSQRDGNKLHKGNVLRLAVEHIRDLQAENIQLRQQLGLASPHYPLSHAVGGTSTPSSSGQMSPLGGESSGMLSDATHSPSHVATTAEGANSSATAVSSTKLSPATSVTPNPSRRQSINHYHNSTPPYVGSSRPNMTLSGGPLTAPILGGSSASSTPVTPVFRPTQMDTLPHLNRYYAPPPSHGLPHITMPLPMPENLEHRLRENPNVVSTPLPSISNTPIPSVPNSPGISPNRPIEELVPLPQL</sequence>
<dbReference type="PANTHER" id="PTHR45776:SF2">
    <property type="entry name" value="MIP04163P"/>
    <property type="match status" value="1"/>
</dbReference>
<feature type="compositionally biased region" description="Polar residues" evidence="6">
    <location>
        <begin position="192"/>
        <end position="202"/>
    </location>
</feature>
<evidence type="ECO:0000256" key="6">
    <source>
        <dbReference type="SAM" id="MobiDB-lite"/>
    </source>
</evidence>
<evidence type="ECO:0000256" key="4">
    <source>
        <dbReference type="ARBA" id="ARBA00023163"/>
    </source>
</evidence>
<dbReference type="GO" id="GO:0046983">
    <property type="term" value="F:protein dimerization activity"/>
    <property type="evidence" value="ECO:0007669"/>
    <property type="project" value="InterPro"/>
</dbReference>
<feature type="domain" description="BHLH" evidence="7">
    <location>
        <begin position="113"/>
        <end position="166"/>
    </location>
</feature>
<protein>
    <recommendedName>
        <fullName evidence="7">BHLH domain-containing protein</fullName>
    </recommendedName>
</protein>
<comment type="caution">
    <text evidence="8">The sequence shown here is derived from an EMBL/GenBank/DDBJ whole genome shotgun (WGS) entry which is preliminary data.</text>
</comment>
<evidence type="ECO:0000259" key="7">
    <source>
        <dbReference type="PROSITE" id="PS50888"/>
    </source>
</evidence>
<dbReference type="Gene3D" id="4.10.280.10">
    <property type="entry name" value="Helix-loop-helix DNA-binding domain"/>
    <property type="match status" value="1"/>
</dbReference>
<evidence type="ECO:0000256" key="5">
    <source>
        <dbReference type="ARBA" id="ARBA00023242"/>
    </source>
</evidence>
<dbReference type="InterPro" id="IPR011598">
    <property type="entry name" value="bHLH_dom"/>
</dbReference>
<dbReference type="InterPro" id="IPR036638">
    <property type="entry name" value="HLH_DNA-bd_sf"/>
</dbReference>
<reference evidence="8" key="1">
    <citation type="submission" date="2022-07" db="EMBL/GenBank/DDBJ databases">
        <title>Phylogenomic reconstructions and comparative analyses of Kickxellomycotina fungi.</title>
        <authorList>
            <person name="Reynolds N.K."/>
            <person name="Stajich J.E."/>
            <person name="Barry K."/>
            <person name="Grigoriev I.V."/>
            <person name="Crous P."/>
            <person name="Smith M.E."/>
        </authorList>
    </citation>
    <scope>NUCLEOTIDE SEQUENCE</scope>
    <source>
        <strain evidence="8">RSA 567</strain>
    </source>
</reference>
<evidence type="ECO:0000256" key="3">
    <source>
        <dbReference type="ARBA" id="ARBA00023125"/>
    </source>
</evidence>
<feature type="region of interest" description="Disordered" evidence="6">
    <location>
        <begin position="351"/>
        <end position="385"/>
    </location>
</feature>
<evidence type="ECO:0000256" key="1">
    <source>
        <dbReference type="ARBA" id="ARBA00004123"/>
    </source>
</evidence>
<dbReference type="PROSITE" id="PS50888">
    <property type="entry name" value="BHLH"/>
    <property type="match status" value="1"/>
</dbReference>